<dbReference type="RefSeq" id="WP_023633397.1">
    <property type="nucleotide sequence ID" value="NZ_AYSF01000028.1"/>
</dbReference>
<organism evidence="1 2">
    <name type="scientific">Geobacillus thermopakistaniensis (strain MAS1)</name>
    <dbReference type="NCBI Taxonomy" id="1408282"/>
    <lineage>
        <taxon>Bacteria</taxon>
        <taxon>Bacillati</taxon>
        <taxon>Bacillota</taxon>
        <taxon>Bacilli</taxon>
        <taxon>Bacillales</taxon>
        <taxon>Anoxybacillaceae</taxon>
        <taxon>Geobacillus</taxon>
    </lineage>
</organism>
<proteinExistence type="predicted"/>
<dbReference type="Proteomes" id="UP000018339">
    <property type="component" value="Unassembled WGS sequence"/>
</dbReference>
<dbReference type="AlphaFoldDB" id="A0A7U9P8M5"/>
<gene>
    <name evidence="1" type="ORF">T260_02465</name>
</gene>
<keyword evidence="2" id="KW-1185">Reference proteome</keyword>
<comment type="caution">
    <text evidence="1">The sequence shown here is derived from an EMBL/GenBank/DDBJ whole genome shotgun (WGS) entry which is preliminary data.</text>
</comment>
<name>A0A7U9P8M5_GEOTM</name>
<sequence>MSNFSLIYDYKKKKKNNGNRSVSIRDKGENALLEVEKKGNQVEIVTYWRGDKTTKLTLPLELFERMYNDIIQSN</sequence>
<accession>A0A7U9P8M5</accession>
<dbReference type="EMBL" id="AYSF01000028">
    <property type="protein sequence ID" value="ESU73439.1"/>
    <property type="molecule type" value="Genomic_DNA"/>
</dbReference>
<evidence type="ECO:0000313" key="1">
    <source>
        <dbReference type="EMBL" id="ESU73439.1"/>
    </source>
</evidence>
<reference evidence="1 2" key="1">
    <citation type="journal article" date="2014" name="Genome Announc.">
        <title>Draft Genome Sequence of Geobacillus thermopakistaniensis Strain MAS1.</title>
        <authorList>
            <person name="Siddiqui M.A."/>
            <person name="Rashid N."/>
            <person name="Ayyampalayam S."/>
            <person name="Whitman W.B."/>
        </authorList>
    </citation>
    <scope>NUCLEOTIDE SEQUENCE [LARGE SCALE GENOMIC DNA]</scope>
    <source>
        <strain evidence="1 2">MAS1</strain>
    </source>
</reference>
<protein>
    <submittedName>
        <fullName evidence="1">Uncharacterized protein</fullName>
    </submittedName>
</protein>
<evidence type="ECO:0000313" key="2">
    <source>
        <dbReference type="Proteomes" id="UP000018339"/>
    </source>
</evidence>